<evidence type="ECO:0000256" key="7">
    <source>
        <dbReference type="RuleBase" id="RU000675"/>
    </source>
</evidence>
<evidence type="ECO:0000256" key="2">
    <source>
        <dbReference type="ARBA" id="ARBA00009809"/>
    </source>
</evidence>
<dbReference type="SUPFAM" id="SSF49785">
    <property type="entry name" value="Galactose-binding domain-like"/>
    <property type="match status" value="3"/>
</dbReference>
<dbReference type="CDD" id="cd22842">
    <property type="entry name" value="Gal_Rha_Lectin_BGal"/>
    <property type="match status" value="2"/>
</dbReference>
<dbReference type="InterPro" id="IPR019801">
    <property type="entry name" value="Glyco_hydro_35_CS"/>
</dbReference>
<accession>A0ABQ7YUW7</accession>
<dbReference type="PROSITE" id="PS01182">
    <property type="entry name" value="GLYCOSYL_HYDROL_F35"/>
    <property type="match status" value="1"/>
</dbReference>
<proteinExistence type="inferred from homology"/>
<dbReference type="InterPro" id="IPR001944">
    <property type="entry name" value="Glycoside_Hdrlase_35"/>
</dbReference>
<dbReference type="InterPro" id="IPR041392">
    <property type="entry name" value="GHD"/>
</dbReference>
<organism evidence="10 11">
    <name type="scientific">Brassica napus</name>
    <name type="common">Rape</name>
    <dbReference type="NCBI Taxonomy" id="3708"/>
    <lineage>
        <taxon>Eukaryota</taxon>
        <taxon>Viridiplantae</taxon>
        <taxon>Streptophyta</taxon>
        <taxon>Embryophyta</taxon>
        <taxon>Tracheophyta</taxon>
        <taxon>Spermatophyta</taxon>
        <taxon>Magnoliopsida</taxon>
        <taxon>eudicotyledons</taxon>
        <taxon>Gunneridae</taxon>
        <taxon>Pentapetalae</taxon>
        <taxon>rosids</taxon>
        <taxon>malvids</taxon>
        <taxon>Brassicales</taxon>
        <taxon>Brassicaceae</taxon>
        <taxon>Brassiceae</taxon>
        <taxon>Brassica</taxon>
    </lineage>
</organism>
<comment type="catalytic activity">
    <reaction evidence="1 7">
        <text>Hydrolysis of terminal non-reducing beta-D-galactose residues in beta-D-galactosides.</text>
        <dbReference type="EC" id="3.2.1.23"/>
    </reaction>
</comment>
<evidence type="ECO:0000313" key="11">
    <source>
        <dbReference type="Proteomes" id="UP000824890"/>
    </source>
</evidence>
<comment type="caution">
    <text evidence="10">The sequence shown here is derived from an EMBL/GenBank/DDBJ whole genome shotgun (WGS) entry which is preliminary data.</text>
</comment>
<evidence type="ECO:0000313" key="10">
    <source>
        <dbReference type="EMBL" id="KAH0871732.1"/>
    </source>
</evidence>
<dbReference type="PRINTS" id="PR00742">
    <property type="entry name" value="GLHYDRLASE35"/>
</dbReference>
<comment type="similarity">
    <text evidence="2 8">Belongs to the glycosyl hydrolase 35 family.</text>
</comment>
<dbReference type="InterPro" id="IPR043159">
    <property type="entry name" value="Lectin_gal-bd_sf"/>
</dbReference>
<reference evidence="10 11" key="1">
    <citation type="submission" date="2021-05" db="EMBL/GenBank/DDBJ databases">
        <title>Genome Assembly of Synthetic Allotetraploid Brassica napus Reveals Homoeologous Exchanges between Subgenomes.</title>
        <authorList>
            <person name="Davis J.T."/>
        </authorList>
    </citation>
    <scope>NUCLEOTIDE SEQUENCE [LARGE SCALE GENOMIC DNA]</scope>
    <source>
        <strain evidence="11">cv. Da-Ae</strain>
        <tissue evidence="10">Seedling</tissue>
    </source>
</reference>
<dbReference type="PANTHER" id="PTHR23421">
    <property type="entry name" value="BETA-GALACTOSIDASE RELATED"/>
    <property type="match status" value="1"/>
</dbReference>
<dbReference type="PROSITE" id="PS50228">
    <property type="entry name" value="SUEL_LECTIN"/>
    <property type="match status" value="2"/>
</dbReference>
<dbReference type="InterPro" id="IPR017853">
    <property type="entry name" value="GH"/>
</dbReference>
<dbReference type="Proteomes" id="UP000824890">
    <property type="component" value="Unassembled WGS sequence"/>
</dbReference>
<dbReference type="Pfam" id="PF21467">
    <property type="entry name" value="BetaGal_gal-bd"/>
    <property type="match status" value="2"/>
</dbReference>
<dbReference type="Pfam" id="PF02140">
    <property type="entry name" value="SUEL_Lectin"/>
    <property type="match status" value="2"/>
</dbReference>
<dbReference type="Pfam" id="PF17834">
    <property type="entry name" value="GHD"/>
    <property type="match status" value="1"/>
</dbReference>
<dbReference type="InterPro" id="IPR048913">
    <property type="entry name" value="BetaGal_gal-bd"/>
</dbReference>
<evidence type="ECO:0000256" key="5">
    <source>
        <dbReference type="ARBA" id="ARBA00022801"/>
    </source>
</evidence>
<evidence type="ECO:0000256" key="1">
    <source>
        <dbReference type="ARBA" id="ARBA00001412"/>
    </source>
</evidence>
<evidence type="ECO:0000256" key="3">
    <source>
        <dbReference type="ARBA" id="ARBA00012756"/>
    </source>
</evidence>
<keyword evidence="11" id="KW-1185">Reference proteome</keyword>
<dbReference type="InterPro" id="IPR000922">
    <property type="entry name" value="Lectin_gal-bd_dom"/>
</dbReference>
<dbReference type="Pfam" id="PF01301">
    <property type="entry name" value="Glyco_hydro_35"/>
    <property type="match status" value="1"/>
</dbReference>
<evidence type="ECO:0000259" key="9">
    <source>
        <dbReference type="PROSITE" id="PS50228"/>
    </source>
</evidence>
<dbReference type="InterPro" id="IPR008979">
    <property type="entry name" value="Galactose-bd-like_sf"/>
</dbReference>
<dbReference type="SUPFAM" id="SSF51445">
    <property type="entry name" value="(Trans)glycosidases"/>
    <property type="match status" value="1"/>
</dbReference>
<keyword evidence="6 7" id="KW-0326">Glycosidase</keyword>
<dbReference type="Gene3D" id="2.60.120.260">
    <property type="entry name" value="Galactose-binding domain-like"/>
    <property type="match status" value="2"/>
</dbReference>
<dbReference type="EC" id="3.2.1.23" evidence="3 7"/>
<evidence type="ECO:0000256" key="6">
    <source>
        <dbReference type="ARBA" id="ARBA00023295"/>
    </source>
</evidence>
<feature type="domain" description="SUEL-type lectin" evidence="9">
    <location>
        <begin position="1065"/>
        <end position="1151"/>
    </location>
</feature>
<name>A0ABQ7YUW7_BRANA</name>
<feature type="domain" description="SUEL-type lectin" evidence="9">
    <location>
        <begin position="730"/>
        <end position="816"/>
    </location>
</feature>
<keyword evidence="5 7" id="KW-0378">Hydrolase</keyword>
<dbReference type="EMBL" id="JAGKQM010000017">
    <property type="protein sequence ID" value="KAH0871732.1"/>
    <property type="molecule type" value="Genomic_DNA"/>
</dbReference>
<protein>
    <recommendedName>
        <fullName evidence="3 7">Beta-galactosidase</fullName>
        <ecNumber evidence="3 7">3.2.1.23</ecNumber>
    </recommendedName>
</protein>
<gene>
    <name evidence="10" type="ORF">HID58_078754</name>
</gene>
<sequence>MRSMGTRDSTPRLILWLCLGLLILVVGFVQCGVTYDRKALLINGQRRILFSGSIHYPRSTPDMWEGLIQKAKDGGVDVIETYVFWNLHEPSPGKYDFDGRNDLVRFVKTVHKAGLYAHLRIGPYVCAEWNFGGFPVWLKYVPGISFRTDNEPFKKAMQGFTERIVELMKSENLYESQGGPIILSQIENEYGRQGQLLGAEGHNYMTWAAKMAIATETGVPWVMCKEDDAPDPVINTCNGFYCDSFSPNKPYKPTIWTEAWSGWFTEFGGPMHHRPVQDLAFAVARFIQKGGSFVNYYMYHGGTNFGRTAGGPFVTTSYDYDAPIDEYGLIRQPKYGHLKELHKAIKMCEKTLVSTDPVVTSLGNKQQAHVYSSESGDCSAFLANYDTESASRVLFNNVHYNLPPWSISILPDCRNAVFNTAKVGVQTSQMEMLPTNTANFQWQSYLEDLSSLDDSSTFTTQGLLEQINVTRDTSDYLWYMTSFQLSLSSSAFGTRENRRFTYRGKINLHSRTNKIALLSVAVGLPNVGGHFESWNTGILGPVALHGLSQGKRDLSWQKWTYLVGLRGEAMNLAYPTNTPSIGWMDASLTVQKPQPLTWHKTYFDAPEGDEPLALDMEGMGKGQIWVNGESIGRYWTAFATGDCDHCSYTGTYKPNKCLSGCGQPTQRYYHVPRSWLKPSQNLLVIFEEIGGNPSAVSLVKRSVSGVCAEVSEYHPNIKNWQLESYGKGQTFHRPKVHLKCSPGQAISAIKFASFGTPLGKCGSYQEGECHAATSYAILEKKCVGKARCAVTISNTNFGKDPCPNVLKRLTVEAVCSPETSLTSKRGVCRVVMSLGQFRVLSKAFRPPVTDDRFNQLWRLELLGSAFGIRQNRRFTYRGKINLHSGTNRIALLSVAVGLPVKCECPSLSQGKRDLSWQKWTYQVELRGEAMNLAYPTNTLSIGWMDTSLTVQKPQPLTWHKTYFDAPEGDEPLALDMEGMGKGQIWVNGESIGRYWTAFATGDCDHCSYTGTYKPNKCLSGCGQPTQRYYHVPRSWLKPSQNLLFLNHHHPNIKNWHLESYGKGQTFHRPKVHLKWSPGQAISAIKFASFGTPLGKCGRYQQGECHAATSYVILERKCVGKARCAVTISNTNFGKDPCPNVLKRLTVEAVCSPETSLTSWKP</sequence>
<dbReference type="Gene3D" id="3.20.20.80">
    <property type="entry name" value="Glycosidases"/>
    <property type="match status" value="1"/>
</dbReference>
<evidence type="ECO:0000256" key="4">
    <source>
        <dbReference type="ARBA" id="ARBA00022729"/>
    </source>
</evidence>
<dbReference type="Gene3D" id="2.60.120.740">
    <property type="match status" value="2"/>
</dbReference>
<evidence type="ECO:0000256" key="8">
    <source>
        <dbReference type="RuleBase" id="RU003679"/>
    </source>
</evidence>
<dbReference type="InterPro" id="IPR031330">
    <property type="entry name" value="Gly_Hdrlase_35_cat"/>
</dbReference>
<keyword evidence="4" id="KW-0732">Signal</keyword>